<dbReference type="AlphaFoldDB" id="A0A7Z9C6H0"/>
<proteinExistence type="inferred from homology"/>
<comment type="similarity">
    <text evidence="1">Belongs to the NAD(P)H dehydrogenase (quinone) family.</text>
</comment>
<dbReference type="InterPro" id="IPR003680">
    <property type="entry name" value="Flavodoxin_fold"/>
</dbReference>
<evidence type="ECO:0000313" key="5">
    <source>
        <dbReference type="Proteomes" id="UP000289220"/>
    </source>
</evidence>
<organism evidence="4 5">
    <name type="scientific">Brevundimonas mediterranea</name>
    <dbReference type="NCBI Taxonomy" id="74329"/>
    <lineage>
        <taxon>Bacteria</taxon>
        <taxon>Pseudomonadati</taxon>
        <taxon>Pseudomonadota</taxon>
        <taxon>Alphaproteobacteria</taxon>
        <taxon>Caulobacterales</taxon>
        <taxon>Caulobacteraceae</taxon>
        <taxon>Brevundimonas</taxon>
    </lineage>
</organism>
<evidence type="ECO:0000313" key="4">
    <source>
        <dbReference type="EMBL" id="VDC49893.1"/>
    </source>
</evidence>
<dbReference type="PANTHER" id="PTHR10204:SF34">
    <property type="entry name" value="NAD(P)H DEHYDROGENASE [QUINONE] 1 ISOFORM 1"/>
    <property type="match status" value="1"/>
</dbReference>
<keyword evidence="2" id="KW-0560">Oxidoreductase</keyword>
<dbReference type="EMBL" id="UXHF01000025">
    <property type="protein sequence ID" value="VDC49893.1"/>
    <property type="molecule type" value="Genomic_DNA"/>
</dbReference>
<feature type="domain" description="Flavodoxin-like fold" evidence="3">
    <location>
        <begin position="6"/>
        <end position="154"/>
    </location>
</feature>
<dbReference type="InterPro" id="IPR051545">
    <property type="entry name" value="NAD(P)H_dehydrogenase_qn"/>
</dbReference>
<dbReference type="GO" id="GO:0003955">
    <property type="term" value="F:NAD(P)H dehydrogenase (quinone) activity"/>
    <property type="evidence" value="ECO:0007669"/>
    <property type="project" value="TreeGrafter"/>
</dbReference>
<dbReference type="RefSeq" id="WP_035306588.1">
    <property type="nucleotide sequence ID" value="NZ_UXHF01000025.1"/>
</dbReference>
<evidence type="ECO:0000256" key="1">
    <source>
        <dbReference type="ARBA" id="ARBA00006252"/>
    </source>
</evidence>
<dbReference type="Pfam" id="PF02525">
    <property type="entry name" value="Flavodoxin_2"/>
    <property type="match status" value="1"/>
</dbReference>
<reference evidence="4 5" key="1">
    <citation type="submission" date="2018-11" db="EMBL/GenBank/DDBJ databases">
        <authorList>
            <person name="Peiro R."/>
            <person name="Begona"/>
            <person name="Cbmso G."/>
            <person name="Lopez M."/>
            <person name="Gonzalez S."/>
            <person name="Sacristan E."/>
            <person name="Castillo E."/>
        </authorList>
    </citation>
    <scope>NUCLEOTIDE SEQUENCE [LARGE SCALE GENOMIC DNA]</scope>
    <source>
        <strain evidence="4">Brev_genome</strain>
    </source>
</reference>
<dbReference type="GO" id="GO:0005829">
    <property type="term" value="C:cytosol"/>
    <property type="evidence" value="ECO:0007669"/>
    <property type="project" value="TreeGrafter"/>
</dbReference>
<dbReference type="Gene3D" id="3.40.50.360">
    <property type="match status" value="1"/>
</dbReference>
<dbReference type="PANTHER" id="PTHR10204">
    <property type="entry name" value="NAD P H OXIDOREDUCTASE-RELATED"/>
    <property type="match status" value="1"/>
</dbReference>
<keyword evidence="5" id="KW-1185">Reference proteome</keyword>
<evidence type="ECO:0000259" key="3">
    <source>
        <dbReference type="Pfam" id="PF02525"/>
    </source>
</evidence>
<evidence type="ECO:0000256" key="2">
    <source>
        <dbReference type="ARBA" id="ARBA00023002"/>
    </source>
</evidence>
<dbReference type="Proteomes" id="UP000289220">
    <property type="component" value="Unassembled WGS sequence"/>
</dbReference>
<dbReference type="SUPFAM" id="SSF52218">
    <property type="entry name" value="Flavoproteins"/>
    <property type="match status" value="1"/>
</dbReference>
<name>A0A7Z9C6H0_9CAUL</name>
<sequence>MTQSLHIAVIAAHPRRRSFTLAMATAFADACRADGAVVEVRDLYRLGFDPRMRAREMPDHPGYAPRADVVRERQAIGDANVFALFYPLWFNAPPAMLKGYVDRVFGMGFGYSPIQRGGNQPLLVGRKLVSFTSSGAPQDWVERSGAWAAMHKQFDEHLSLMTGLEIADRHNFGAIGPGLAPVRFKECCAEVDRRARRLMASHTPIA</sequence>
<comment type="caution">
    <text evidence="4">The sequence shown here is derived from an EMBL/GenBank/DDBJ whole genome shotgun (WGS) entry which is preliminary data.</text>
</comment>
<protein>
    <submittedName>
        <fullName evidence="4">FMN-dependent NADH-azoreductase</fullName>
    </submittedName>
</protein>
<accession>A0A7Z9C6H0</accession>
<dbReference type="InterPro" id="IPR029039">
    <property type="entry name" value="Flavoprotein-like_sf"/>
</dbReference>
<gene>
    <name evidence="4" type="primary">azoR</name>
    <name evidence="4" type="ORF">BREV_BREV_01542</name>
</gene>